<evidence type="ECO:0000256" key="6">
    <source>
        <dbReference type="ARBA" id="ARBA00022729"/>
    </source>
</evidence>
<evidence type="ECO:0000313" key="19">
    <source>
        <dbReference type="Proteomes" id="UP000265663"/>
    </source>
</evidence>
<reference evidence="18 19" key="1">
    <citation type="journal article" date="2014" name="PLoS ONE">
        <title>De novo Genome Assembly of the Fungal Plant Pathogen Pyrenophora semeniperda.</title>
        <authorList>
            <person name="Soliai M.M."/>
            <person name="Meyer S.E."/>
            <person name="Udall J.A."/>
            <person name="Elzinga D.E."/>
            <person name="Hermansen R.A."/>
            <person name="Bodily P.M."/>
            <person name="Hart A.A."/>
            <person name="Coleman C.E."/>
        </authorList>
    </citation>
    <scope>NUCLEOTIDE SEQUENCE [LARGE SCALE GENOMIC DNA]</scope>
    <source>
        <strain evidence="18 19">CCB06</strain>
        <tissue evidence="18">Mycelium</tissue>
    </source>
</reference>
<dbReference type="OrthoDB" id="427280at2759"/>
<dbReference type="PROSITE" id="PS00194">
    <property type="entry name" value="THIOREDOXIN_1"/>
    <property type="match status" value="2"/>
</dbReference>
<keyword evidence="19" id="KW-1185">Reference proteome</keyword>
<comment type="subcellular location">
    <subcellularLocation>
        <location evidence="3">Endoplasmic reticulum lumen</location>
    </subcellularLocation>
</comment>
<feature type="compositionally biased region" description="Low complexity" evidence="16">
    <location>
        <begin position="480"/>
        <end position="493"/>
    </location>
</feature>
<dbReference type="FunFam" id="3.40.30.10:FF:000017">
    <property type="entry name" value="Protein disulfide-isomerase A4"/>
    <property type="match status" value="1"/>
</dbReference>
<dbReference type="InterPro" id="IPR005792">
    <property type="entry name" value="Prot_disulphide_isomerase"/>
</dbReference>
<dbReference type="GO" id="GO:0051082">
    <property type="term" value="F:unfolded protein binding"/>
    <property type="evidence" value="ECO:0007669"/>
    <property type="project" value="UniProtKB-ARBA"/>
</dbReference>
<evidence type="ECO:0000256" key="16">
    <source>
        <dbReference type="SAM" id="MobiDB-lite"/>
    </source>
</evidence>
<keyword evidence="10 15" id="KW-0413">Isomerase</keyword>
<evidence type="ECO:0000256" key="1">
    <source>
        <dbReference type="ARBA" id="ARBA00001182"/>
    </source>
</evidence>
<dbReference type="InterPro" id="IPR036249">
    <property type="entry name" value="Thioredoxin-like_sf"/>
</dbReference>
<evidence type="ECO:0000256" key="5">
    <source>
        <dbReference type="ARBA" id="ARBA00012723"/>
    </source>
</evidence>
<dbReference type="Proteomes" id="UP000265663">
    <property type="component" value="Unassembled WGS sequence"/>
</dbReference>
<evidence type="ECO:0000256" key="15">
    <source>
        <dbReference type="RuleBase" id="RU361130"/>
    </source>
</evidence>
<dbReference type="InterPro" id="IPR013766">
    <property type="entry name" value="Thioredoxin_domain"/>
</dbReference>
<dbReference type="NCBIfam" id="TIGR01130">
    <property type="entry name" value="ER_PDI_fam"/>
    <property type="match status" value="1"/>
</dbReference>
<dbReference type="FunFam" id="3.40.30.10:FF:000139">
    <property type="entry name" value="Protein disulfide-isomerase"/>
    <property type="match status" value="1"/>
</dbReference>
<dbReference type="PANTHER" id="PTHR18929">
    <property type="entry name" value="PROTEIN DISULFIDE ISOMERASE"/>
    <property type="match status" value="1"/>
</dbReference>
<feature type="disulfide bond" description="Redox-active" evidence="13">
    <location>
        <begin position="379"/>
        <end position="382"/>
    </location>
</feature>
<evidence type="ECO:0000256" key="9">
    <source>
        <dbReference type="ARBA" id="ARBA00023157"/>
    </source>
</evidence>
<dbReference type="GO" id="GO:0003756">
    <property type="term" value="F:protein disulfide isomerase activity"/>
    <property type="evidence" value="ECO:0007669"/>
    <property type="project" value="UniProtKB-EC"/>
</dbReference>
<evidence type="ECO:0000256" key="4">
    <source>
        <dbReference type="ARBA" id="ARBA00006347"/>
    </source>
</evidence>
<name>A0A3M7M6U1_9PLEO</name>
<comment type="similarity">
    <text evidence="4 14">Belongs to the protein disulfide isomerase family.</text>
</comment>
<feature type="domain" description="Thioredoxin" evidence="17">
    <location>
        <begin position="329"/>
        <end position="459"/>
    </location>
</feature>
<keyword evidence="6" id="KW-0732">Signal</keyword>
<dbReference type="PROSITE" id="PS51352">
    <property type="entry name" value="THIOREDOXIN_2"/>
    <property type="match status" value="2"/>
</dbReference>
<evidence type="ECO:0000256" key="10">
    <source>
        <dbReference type="ARBA" id="ARBA00023235"/>
    </source>
</evidence>
<evidence type="ECO:0000256" key="3">
    <source>
        <dbReference type="ARBA" id="ARBA00004319"/>
    </source>
</evidence>
<feature type="disulfide bond" description="Redox-active" evidence="13">
    <location>
        <begin position="44"/>
        <end position="47"/>
    </location>
</feature>
<dbReference type="GO" id="GO:0015035">
    <property type="term" value="F:protein-disulfide reductase activity"/>
    <property type="evidence" value="ECO:0007669"/>
    <property type="project" value="UniProtKB-ARBA"/>
</dbReference>
<dbReference type="PRINTS" id="PR00421">
    <property type="entry name" value="THIOREDOXIN"/>
</dbReference>
<dbReference type="Pfam" id="PF00085">
    <property type="entry name" value="Thioredoxin"/>
    <property type="match status" value="2"/>
</dbReference>
<keyword evidence="11 13" id="KW-0676">Redox-active center</keyword>
<keyword evidence="7" id="KW-0677">Repeat</keyword>
<dbReference type="GO" id="GO:0005788">
    <property type="term" value="C:endoplasmic reticulum lumen"/>
    <property type="evidence" value="ECO:0007669"/>
    <property type="project" value="UniProtKB-SubCell"/>
</dbReference>
<dbReference type="SUPFAM" id="SSF52833">
    <property type="entry name" value="Thioredoxin-like"/>
    <property type="match status" value="4"/>
</dbReference>
<evidence type="ECO:0000256" key="2">
    <source>
        <dbReference type="ARBA" id="ARBA00002692"/>
    </source>
</evidence>
<evidence type="ECO:0000256" key="7">
    <source>
        <dbReference type="ARBA" id="ARBA00022737"/>
    </source>
</evidence>
<organism evidence="18 19">
    <name type="scientific">Pyrenophora seminiperda CCB06</name>
    <dbReference type="NCBI Taxonomy" id="1302712"/>
    <lineage>
        <taxon>Eukaryota</taxon>
        <taxon>Fungi</taxon>
        <taxon>Dikarya</taxon>
        <taxon>Ascomycota</taxon>
        <taxon>Pezizomycotina</taxon>
        <taxon>Dothideomycetes</taxon>
        <taxon>Pleosporomycetidae</taxon>
        <taxon>Pleosporales</taxon>
        <taxon>Pleosporineae</taxon>
        <taxon>Pleosporaceae</taxon>
        <taxon>Pyrenophora</taxon>
    </lineage>
</organism>
<feature type="compositionally biased region" description="Low complexity" evidence="16">
    <location>
        <begin position="500"/>
        <end position="561"/>
    </location>
</feature>
<dbReference type="Pfam" id="PF13848">
    <property type="entry name" value="Thioredoxin_6"/>
    <property type="match status" value="1"/>
</dbReference>
<dbReference type="CDD" id="cd02982">
    <property type="entry name" value="PDI_b'_family"/>
    <property type="match status" value="1"/>
</dbReference>
<dbReference type="FunFam" id="3.40.30.10:FF:000154">
    <property type="entry name" value="Protein disulfide-isomerase"/>
    <property type="match status" value="1"/>
</dbReference>
<dbReference type="Gene3D" id="3.40.30.10">
    <property type="entry name" value="Glutaredoxin"/>
    <property type="match status" value="4"/>
</dbReference>
<dbReference type="EMBL" id="KE747824">
    <property type="protein sequence ID" value="RMZ70203.1"/>
    <property type="molecule type" value="Genomic_DNA"/>
</dbReference>
<dbReference type="GO" id="GO:0034976">
    <property type="term" value="P:response to endoplasmic reticulum stress"/>
    <property type="evidence" value="ECO:0007669"/>
    <property type="project" value="TreeGrafter"/>
</dbReference>
<dbReference type="AlphaFoldDB" id="A0A3M7M6U1"/>
<dbReference type="InterPro" id="IPR017937">
    <property type="entry name" value="Thioredoxin_CS"/>
</dbReference>
<dbReference type="GO" id="GO:0006457">
    <property type="term" value="P:protein folding"/>
    <property type="evidence" value="ECO:0007669"/>
    <property type="project" value="TreeGrafter"/>
</dbReference>
<dbReference type="CDD" id="cd02981">
    <property type="entry name" value="PDI_b_family"/>
    <property type="match status" value="1"/>
</dbReference>
<dbReference type="InterPro" id="IPR005788">
    <property type="entry name" value="PDI_thioredoxin-like_dom"/>
</dbReference>
<comment type="catalytic activity">
    <reaction evidence="1 15">
        <text>Catalyzes the rearrangement of -S-S- bonds in proteins.</text>
        <dbReference type="EC" id="5.3.4.1"/>
    </reaction>
</comment>
<dbReference type="EC" id="5.3.4.1" evidence="5 15"/>
<dbReference type="CDD" id="cd02995">
    <property type="entry name" value="PDI_a_PDI_a'_C"/>
    <property type="match status" value="1"/>
</dbReference>
<protein>
    <recommendedName>
        <fullName evidence="12 15">Protein disulfide-isomerase</fullName>
        <ecNumber evidence="5 15">5.3.4.1</ecNumber>
    </recommendedName>
</protein>
<evidence type="ECO:0000256" key="14">
    <source>
        <dbReference type="RuleBase" id="RU004208"/>
    </source>
</evidence>
<keyword evidence="8" id="KW-0256">Endoplasmic reticulum</keyword>
<evidence type="ECO:0000256" key="11">
    <source>
        <dbReference type="ARBA" id="ARBA00023284"/>
    </source>
</evidence>
<evidence type="ECO:0000256" key="8">
    <source>
        <dbReference type="ARBA" id="ARBA00022824"/>
    </source>
</evidence>
<dbReference type="NCBIfam" id="TIGR01126">
    <property type="entry name" value="pdi_dom"/>
    <property type="match status" value="2"/>
</dbReference>
<feature type="region of interest" description="Disordered" evidence="16">
    <location>
        <begin position="480"/>
        <end position="561"/>
    </location>
</feature>
<proteinExistence type="inferred from homology"/>
<dbReference type="PANTHER" id="PTHR18929:SF132">
    <property type="entry name" value="PROTEIN DISULFIDE-ISOMERASE A3"/>
    <property type="match status" value="1"/>
</dbReference>
<evidence type="ECO:0000256" key="12">
    <source>
        <dbReference type="ARBA" id="ARBA00039846"/>
    </source>
</evidence>
<evidence type="ECO:0000256" key="13">
    <source>
        <dbReference type="PIRSR" id="PIRSR605792-51"/>
    </source>
</evidence>
<dbReference type="FunFam" id="3.40.30.10:FF:000185">
    <property type="entry name" value="Protein disulfide-isomerase"/>
    <property type="match status" value="1"/>
</dbReference>
<gene>
    <name evidence="18" type="ORF">GMOD_00000264</name>
</gene>
<sequence>MPVCATLFAALAGASDVKQLKTDNFKSFIEENDLVLAEFFAPWCGHCKALAPEYETAATTLKEKDIALVKVDCTEEQDLCQEYGVEGYPTLKVFRGLENVSPYGGQRKADSLISYMTKQSLPAVSDITKDTLQEFKTADKVVLVAYFAADDKASNETFTSVANGLRDNYLFGATNDAALAKAEGVKQPGLVLYKSFDDGKDVFTEKFDADAIRDFAKIAATPLIGEVGPETYADYMAAGLPLAYIFAETQEERDQFAKELKPLALKHKGKVNFATIDAKSFGQHAGNLNLKVGTWPAFAIQATEKNEKFPYDQEAKITEKEIGKFVDQYLAGKLEPSIKSEPIPEKNDGPVTTIVAHNYKDVVIDNEKDVLVEFYAPWCGHCKALAPKYEELGQLYQTPEFSKLVTIAKVDATANDVPDEIQGFPTIKLFAAGKKDAPIDYSGSRTIEDLIEFIKENGSHKVAAVYSGDAEDAAKDAKASASSATDKAASAASEGTETVKSGASKATDSAASAASEATETVKSGASKATDSAASAASEATKSVKSAASEASKSASSVKDEL</sequence>
<keyword evidence="9 13" id="KW-1015">Disulfide bond</keyword>
<evidence type="ECO:0000259" key="17">
    <source>
        <dbReference type="PROSITE" id="PS51352"/>
    </source>
</evidence>
<comment type="function">
    <text evidence="2">Participates in the folding of proteins containing disulfide bonds, may be involved in glycosylation, prolyl hydroxylation and triglyceride transfer.</text>
</comment>
<dbReference type="CDD" id="cd02961">
    <property type="entry name" value="PDI_a_family"/>
    <property type="match status" value="1"/>
</dbReference>
<accession>A0A3M7M6U1</accession>
<feature type="domain" description="Thioredoxin" evidence="17">
    <location>
        <begin position="1"/>
        <end position="121"/>
    </location>
</feature>
<evidence type="ECO:0000313" key="18">
    <source>
        <dbReference type="EMBL" id="RMZ70203.1"/>
    </source>
</evidence>